<sequence length="331" mass="36763">MKINIRLTYCSQTMTVEFPDEEFVGMTVAGLKQKIQQQQQDLTDFKLIVTGKVLKDENIVSEAGVTNNSTIHLVRSKVPMAAPPVAAQQVPSQPQQTQPQQQQQQTFPQQPTQPQFPGMGGMGAMPGMGMGGMPNMAGMDPQQALQMMEENPQMMDQALDFMCQNPALTRSMLAMNPQTAALMNNPQLAPFIDQMLSNPQLLRSMMNPQNLQRAMQGGMPQMGGFPPPPMTSQPQQQFQQPQPTQPNPFGALFGTQPMNTQPMQPQAPQQVPQQMVPQQPVQQRTPQEIYANQINQLKEMGFYDETENIQVLQRTGGNVNAAVEILLSNYH</sequence>
<dbReference type="InterPro" id="IPR015496">
    <property type="entry name" value="Ubiquilin"/>
</dbReference>
<dbReference type="Gene3D" id="1.10.8.10">
    <property type="entry name" value="DNA helicase RuvA subunit, C-terminal domain"/>
    <property type="match status" value="1"/>
</dbReference>
<feature type="domain" description="UBA" evidence="2">
    <location>
        <begin position="288"/>
        <end position="329"/>
    </location>
</feature>
<dbReference type="KEGG" id="eiv:EIN_403630"/>
<dbReference type="InterPro" id="IPR000626">
    <property type="entry name" value="Ubiquitin-like_dom"/>
</dbReference>
<dbReference type="VEuPathDB" id="AmoebaDB:EIN_403630"/>
<dbReference type="GeneID" id="14889077"/>
<keyword evidence="5" id="KW-1185">Reference proteome</keyword>
<feature type="domain" description="Ubiquitin-like" evidence="3">
    <location>
        <begin position="1"/>
        <end position="74"/>
    </location>
</feature>
<dbReference type="SUPFAM" id="SSF54236">
    <property type="entry name" value="Ubiquitin-like"/>
    <property type="match status" value="1"/>
</dbReference>
<dbReference type="SUPFAM" id="SSF46934">
    <property type="entry name" value="UBA-like"/>
    <property type="match status" value="1"/>
</dbReference>
<evidence type="ECO:0000259" key="2">
    <source>
        <dbReference type="PROSITE" id="PS50030"/>
    </source>
</evidence>
<dbReference type="SMART" id="SM00165">
    <property type="entry name" value="UBA"/>
    <property type="match status" value="1"/>
</dbReference>
<dbReference type="AlphaFoldDB" id="A0A0A1UCL1"/>
<dbReference type="Gene3D" id="3.10.20.90">
    <property type="entry name" value="Phosphatidylinositol 3-kinase Catalytic Subunit, Chain A, domain 1"/>
    <property type="match status" value="1"/>
</dbReference>
<feature type="compositionally biased region" description="Low complexity" evidence="1">
    <location>
        <begin position="84"/>
        <end position="117"/>
    </location>
</feature>
<proteinExistence type="predicted"/>
<dbReference type="Proteomes" id="UP000014680">
    <property type="component" value="Unassembled WGS sequence"/>
</dbReference>
<dbReference type="PANTHER" id="PTHR10677:SF3">
    <property type="entry name" value="FI07626P-RELATED"/>
    <property type="match status" value="1"/>
</dbReference>
<evidence type="ECO:0000313" key="5">
    <source>
        <dbReference type="Proteomes" id="UP000014680"/>
    </source>
</evidence>
<gene>
    <name evidence="4" type="ORF">EIN_403630</name>
</gene>
<reference evidence="4 5" key="1">
    <citation type="submission" date="2012-10" db="EMBL/GenBank/DDBJ databases">
        <authorList>
            <person name="Zafar N."/>
            <person name="Inman J."/>
            <person name="Hall N."/>
            <person name="Lorenzi H."/>
            <person name="Caler E."/>
        </authorList>
    </citation>
    <scope>NUCLEOTIDE SEQUENCE [LARGE SCALE GENOMIC DNA]</scope>
    <source>
        <strain evidence="4 5">IP1</strain>
    </source>
</reference>
<evidence type="ECO:0000313" key="4">
    <source>
        <dbReference type="EMBL" id="ELP90029.1"/>
    </source>
</evidence>
<dbReference type="OMA" id="KCAEHVD"/>
<dbReference type="GO" id="GO:0006511">
    <property type="term" value="P:ubiquitin-dependent protein catabolic process"/>
    <property type="evidence" value="ECO:0007669"/>
    <property type="project" value="TreeGrafter"/>
</dbReference>
<dbReference type="SMART" id="SM00213">
    <property type="entry name" value="UBQ"/>
    <property type="match status" value="1"/>
</dbReference>
<dbReference type="OrthoDB" id="267397at2759"/>
<dbReference type="GO" id="GO:0031593">
    <property type="term" value="F:polyubiquitin modification-dependent protein binding"/>
    <property type="evidence" value="ECO:0007669"/>
    <property type="project" value="TreeGrafter"/>
</dbReference>
<feature type="region of interest" description="Disordered" evidence="1">
    <location>
        <begin position="84"/>
        <end position="139"/>
    </location>
</feature>
<dbReference type="PROSITE" id="PS50030">
    <property type="entry name" value="UBA"/>
    <property type="match status" value="1"/>
</dbReference>
<dbReference type="GO" id="GO:0005829">
    <property type="term" value="C:cytosol"/>
    <property type="evidence" value="ECO:0007669"/>
    <property type="project" value="TreeGrafter"/>
</dbReference>
<dbReference type="EMBL" id="KB206537">
    <property type="protein sequence ID" value="ELP90029.1"/>
    <property type="molecule type" value="Genomic_DNA"/>
</dbReference>
<evidence type="ECO:0000259" key="3">
    <source>
        <dbReference type="PROSITE" id="PS50053"/>
    </source>
</evidence>
<dbReference type="RefSeq" id="XP_004256800.1">
    <property type="nucleotide sequence ID" value="XM_004256752.1"/>
</dbReference>
<name>A0A0A1UCL1_ENTIV</name>
<protein>
    <submittedName>
        <fullName evidence="4">Ubiquilin-1, putative</fullName>
    </submittedName>
</protein>
<organism evidence="4 5">
    <name type="scientific">Entamoeba invadens IP1</name>
    <dbReference type="NCBI Taxonomy" id="370355"/>
    <lineage>
        <taxon>Eukaryota</taxon>
        <taxon>Amoebozoa</taxon>
        <taxon>Evosea</taxon>
        <taxon>Archamoebae</taxon>
        <taxon>Mastigamoebida</taxon>
        <taxon>Entamoebidae</taxon>
        <taxon>Entamoeba</taxon>
    </lineage>
</organism>
<dbReference type="Pfam" id="PF00627">
    <property type="entry name" value="UBA"/>
    <property type="match status" value="1"/>
</dbReference>
<dbReference type="InterPro" id="IPR009060">
    <property type="entry name" value="UBA-like_sf"/>
</dbReference>
<dbReference type="PANTHER" id="PTHR10677">
    <property type="entry name" value="UBIQUILIN"/>
    <property type="match status" value="1"/>
</dbReference>
<evidence type="ECO:0000256" key="1">
    <source>
        <dbReference type="SAM" id="MobiDB-lite"/>
    </source>
</evidence>
<dbReference type="PROSITE" id="PS50053">
    <property type="entry name" value="UBIQUITIN_2"/>
    <property type="match status" value="1"/>
</dbReference>
<dbReference type="InterPro" id="IPR029071">
    <property type="entry name" value="Ubiquitin-like_domsf"/>
</dbReference>
<accession>A0A0A1UCL1</accession>
<feature type="compositionally biased region" description="Gly residues" evidence="1">
    <location>
        <begin position="118"/>
        <end position="132"/>
    </location>
</feature>
<dbReference type="InterPro" id="IPR015940">
    <property type="entry name" value="UBA"/>
</dbReference>
<dbReference type="Pfam" id="PF00240">
    <property type="entry name" value="ubiquitin"/>
    <property type="match status" value="1"/>
</dbReference>